<name>A0ABU2GUW6_9ACTN</name>
<keyword evidence="5" id="KW-1185">Reference proteome</keyword>
<gene>
    <name evidence="3" type="primary">ureD</name>
    <name evidence="4" type="ORF">RD149_16000</name>
</gene>
<evidence type="ECO:0000256" key="1">
    <source>
        <dbReference type="ARBA" id="ARBA00007177"/>
    </source>
</evidence>
<dbReference type="Proteomes" id="UP001265083">
    <property type="component" value="Unassembled WGS sequence"/>
</dbReference>
<dbReference type="Pfam" id="PF01774">
    <property type="entry name" value="UreD"/>
    <property type="match status" value="1"/>
</dbReference>
<keyword evidence="3" id="KW-0996">Nickel insertion</keyword>
<dbReference type="InterPro" id="IPR002669">
    <property type="entry name" value="UreD"/>
</dbReference>
<keyword evidence="2 3" id="KW-0143">Chaperone</keyword>
<evidence type="ECO:0000256" key="3">
    <source>
        <dbReference type="HAMAP-Rule" id="MF_01384"/>
    </source>
</evidence>
<keyword evidence="3" id="KW-0963">Cytoplasm</keyword>
<organism evidence="4 5">
    <name type="scientific">Gordonia westfalica</name>
    <dbReference type="NCBI Taxonomy" id="158898"/>
    <lineage>
        <taxon>Bacteria</taxon>
        <taxon>Bacillati</taxon>
        <taxon>Actinomycetota</taxon>
        <taxon>Actinomycetes</taxon>
        <taxon>Mycobacteriales</taxon>
        <taxon>Gordoniaceae</taxon>
        <taxon>Gordonia</taxon>
    </lineage>
</organism>
<proteinExistence type="inferred from homology"/>
<accession>A0ABU2GUW6</accession>
<dbReference type="RefSeq" id="WP_310951264.1">
    <property type="nucleotide sequence ID" value="NZ_JAVLUS010000013.1"/>
</dbReference>
<comment type="subunit">
    <text evidence="3">UreD, UreF and UreG form a complex that acts as a GTP-hydrolysis-dependent molecular chaperone, activating the urease apoprotein by helping to assemble the nickel containing metallocenter of UreC. The UreE protein probably delivers the nickel.</text>
</comment>
<comment type="function">
    <text evidence="3">Required for maturation of urease via the functional incorporation of the urease nickel metallocenter.</text>
</comment>
<reference evidence="4 5" key="1">
    <citation type="submission" date="2023-08" db="EMBL/GenBank/DDBJ databases">
        <title>Bioegradation of LLDPE and BLDPE plastic by marine bacteria from coast plastic debris.</title>
        <authorList>
            <person name="Rong Z."/>
        </authorList>
    </citation>
    <scope>NUCLEOTIDE SEQUENCE [LARGE SCALE GENOMIC DNA]</scope>
    <source>
        <strain evidence="4 5">Z-2</strain>
    </source>
</reference>
<dbReference type="PANTHER" id="PTHR33643:SF1">
    <property type="entry name" value="UREASE ACCESSORY PROTEIN D"/>
    <property type="match status" value="1"/>
</dbReference>
<evidence type="ECO:0000256" key="2">
    <source>
        <dbReference type="ARBA" id="ARBA00023186"/>
    </source>
</evidence>
<sequence>MTDPAPDAPGSEREPDGLLDVTLVCDRRGKTRVSELVHRFPLRASAPMYLDDHDRGRAFLCVQNPTAGAFPDEDLRTVVRTRRDSRLHMTAQAATQVFAGNGTARHAYDFTVESGSVLEHLSKPVIPHSDSRYEQQMVAHVDHGGTFMAGETVAAGRLAHGERFDFTELTMTTAIHVDGSLRARDAIRLRPQRADPAGPGMFGRHNYLSTFIVVAAETTLGDIAAGMNGLLRTRPGVVGAASLLPNAGGVGARFVSSRAPEVHSTMHELLHCARTTLFGYSTDTRRYRL</sequence>
<comment type="subcellular location">
    <subcellularLocation>
        <location evidence="3">Cytoplasm</location>
    </subcellularLocation>
</comment>
<protein>
    <recommendedName>
        <fullName evidence="3">Urease accessory protein UreD</fullName>
    </recommendedName>
</protein>
<dbReference type="PANTHER" id="PTHR33643">
    <property type="entry name" value="UREASE ACCESSORY PROTEIN D"/>
    <property type="match status" value="1"/>
</dbReference>
<dbReference type="HAMAP" id="MF_01384">
    <property type="entry name" value="UreD"/>
    <property type="match status" value="1"/>
</dbReference>
<comment type="similarity">
    <text evidence="1 3">Belongs to the UreD family.</text>
</comment>
<evidence type="ECO:0000313" key="5">
    <source>
        <dbReference type="Proteomes" id="UP001265083"/>
    </source>
</evidence>
<evidence type="ECO:0000313" key="4">
    <source>
        <dbReference type="EMBL" id="MDS1115263.1"/>
    </source>
</evidence>
<comment type="caution">
    <text evidence="4">The sequence shown here is derived from an EMBL/GenBank/DDBJ whole genome shotgun (WGS) entry which is preliminary data.</text>
</comment>
<dbReference type="EMBL" id="JAVLUS010000013">
    <property type="protein sequence ID" value="MDS1115263.1"/>
    <property type="molecule type" value="Genomic_DNA"/>
</dbReference>